<name>A0A0S3EXC6_9SPHN</name>
<protein>
    <submittedName>
        <fullName evidence="2">Peptidase</fullName>
    </submittedName>
</protein>
<keyword evidence="3" id="KW-1185">Reference proteome</keyword>
<gene>
    <name evidence="2" type="ORF">ATN00_06980</name>
</gene>
<dbReference type="EMBL" id="CP013264">
    <property type="protein sequence ID" value="ALR20085.1"/>
    <property type="molecule type" value="Genomic_DNA"/>
</dbReference>
<dbReference type="InterPro" id="IPR036286">
    <property type="entry name" value="LexA/Signal_pep-like_sf"/>
</dbReference>
<dbReference type="OrthoDB" id="7475540at2"/>
<dbReference type="KEGG" id="sbd:ATN00_06980"/>
<reference evidence="2 3" key="1">
    <citation type="submission" date="2015-11" db="EMBL/GenBank/DDBJ databases">
        <title>A Two-component Flavoprotein Monooxygenase System MeaXY Responsible for para-Hydroxylation of 2-Methyl-6-ethylaniline and 2,6-Diethylaniline in Sphingobium baderi DE-13.</title>
        <authorList>
            <person name="Cheng M."/>
            <person name="Meng Q."/>
            <person name="Yang Y."/>
            <person name="Chu C."/>
            <person name="Yan X."/>
            <person name="He J."/>
            <person name="Li S."/>
        </authorList>
    </citation>
    <scope>NUCLEOTIDE SEQUENCE [LARGE SCALE GENOMIC DNA]</scope>
    <source>
        <strain evidence="2 3">DE-13</strain>
    </source>
</reference>
<sequence length="198" mass="21603">MLSLIWHGGKRAWHELKDLPLRAAVALGASGLGQPARPAQLFKAYGIVLPIGLFAWVTMPQITLVMTPSIEAWVVHRSPGPVHRGDLVSFTLADAIAGPRPVAVTKYALCMPGDQIVMVERPASLGPRRNGWYYCNDKLVGVSKPATRSGKALNHWQPASPNIPDGMIFVGSSHPDGYDSRYYGPVAIDRLTRMEKLL</sequence>
<evidence type="ECO:0000259" key="1">
    <source>
        <dbReference type="Pfam" id="PF10502"/>
    </source>
</evidence>
<dbReference type="Proteomes" id="UP000056968">
    <property type="component" value="Chromosome"/>
</dbReference>
<dbReference type="Gene3D" id="2.10.109.10">
    <property type="entry name" value="Umud Fragment, subunit A"/>
    <property type="match status" value="1"/>
</dbReference>
<dbReference type="Pfam" id="PF10502">
    <property type="entry name" value="Peptidase_S26"/>
    <property type="match status" value="1"/>
</dbReference>
<dbReference type="STRING" id="1332080.ATN00_06980"/>
<accession>A0A0S3EXC6</accession>
<organism evidence="2 3">
    <name type="scientific">Sphingobium baderi</name>
    <dbReference type="NCBI Taxonomy" id="1332080"/>
    <lineage>
        <taxon>Bacteria</taxon>
        <taxon>Pseudomonadati</taxon>
        <taxon>Pseudomonadota</taxon>
        <taxon>Alphaproteobacteria</taxon>
        <taxon>Sphingomonadales</taxon>
        <taxon>Sphingomonadaceae</taxon>
        <taxon>Sphingobium</taxon>
    </lineage>
</organism>
<dbReference type="InterPro" id="IPR019533">
    <property type="entry name" value="Peptidase_S26"/>
</dbReference>
<feature type="domain" description="Peptidase S26" evidence="1">
    <location>
        <begin position="45"/>
        <end position="191"/>
    </location>
</feature>
<proteinExistence type="predicted"/>
<evidence type="ECO:0000313" key="2">
    <source>
        <dbReference type="EMBL" id="ALR20085.1"/>
    </source>
</evidence>
<evidence type="ECO:0000313" key="3">
    <source>
        <dbReference type="Proteomes" id="UP000056968"/>
    </source>
</evidence>
<dbReference type="AlphaFoldDB" id="A0A0S3EXC6"/>
<dbReference type="GO" id="GO:0006465">
    <property type="term" value="P:signal peptide processing"/>
    <property type="evidence" value="ECO:0007669"/>
    <property type="project" value="InterPro"/>
</dbReference>
<dbReference type="GO" id="GO:0004252">
    <property type="term" value="F:serine-type endopeptidase activity"/>
    <property type="evidence" value="ECO:0007669"/>
    <property type="project" value="InterPro"/>
</dbReference>
<dbReference type="RefSeq" id="WP_062063469.1">
    <property type="nucleotide sequence ID" value="NZ_CP013264.1"/>
</dbReference>
<dbReference type="SUPFAM" id="SSF51306">
    <property type="entry name" value="LexA/Signal peptidase"/>
    <property type="match status" value="1"/>
</dbReference>